<comment type="caution">
    <text evidence="3">The sequence shown here is derived from an EMBL/GenBank/DDBJ whole genome shotgun (WGS) entry which is preliminary data.</text>
</comment>
<sequence>MAYRSVVQVEVNELNSTSKRFRSCRLHDLMRDLCLAHGKEVEFLKVLDFRKGNDPLSDSSPDYPYRRTIQTDDRKGFSLDADAIMRSLALNDHGQQQLRSLQLRNALPKYRNAEVSFPAEMCESQKLKFLRVVNIEGYNFRSSRFPEVIHKFIHLKFLGLRNCLLDELPASIGQLQYLQTLDIRLYMSTEIKVPNVLWKLKQLRHLYLPSKRSTPEEKLSLNGLSKLETLVKFNSNYDDPRDLSELISVRSFRARAGENKSLHAILSNISTNQHKLRETHLDVNYYEVKKSGVVEDRLVPLKHLFACLNLHKLTMIWGRCEFQKLQQLDQSLLLSSNITKLTLKCEIQGDPMGTLGKLSNLQKLIIEKSELLDKQIIVCEANSFPKLTSLELLGVSNLVKWTVLEGAMPNLCHLDIKNCSELEMIPDGLRFITSLKGLRTFVMPKEFNDRLRVIDGKEGADFHKIRHVPFISLSDW</sequence>
<dbReference type="InterPro" id="IPR055414">
    <property type="entry name" value="LRR_R13L4/SHOC2-like"/>
</dbReference>
<dbReference type="EMBL" id="JBJUIK010000013">
    <property type="protein sequence ID" value="KAL3506052.1"/>
    <property type="molecule type" value="Genomic_DNA"/>
</dbReference>
<organism evidence="3 4">
    <name type="scientific">Cinchona calisaya</name>
    <dbReference type="NCBI Taxonomy" id="153742"/>
    <lineage>
        <taxon>Eukaryota</taxon>
        <taxon>Viridiplantae</taxon>
        <taxon>Streptophyta</taxon>
        <taxon>Embryophyta</taxon>
        <taxon>Tracheophyta</taxon>
        <taxon>Spermatophyta</taxon>
        <taxon>Magnoliopsida</taxon>
        <taxon>eudicotyledons</taxon>
        <taxon>Gunneridae</taxon>
        <taxon>Pentapetalae</taxon>
        <taxon>asterids</taxon>
        <taxon>lamiids</taxon>
        <taxon>Gentianales</taxon>
        <taxon>Rubiaceae</taxon>
        <taxon>Cinchonoideae</taxon>
        <taxon>Cinchoneae</taxon>
        <taxon>Cinchona</taxon>
    </lineage>
</organism>
<dbReference type="Proteomes" id="UP001630127">
    <property type="component" value="Unassembled WGS sequence"/>
</dbReference>
<gene>
    <name evidence="3" type="ORF">ACH5RR_031434</name>
</gene>
<dbReference type="PANTHER" id="PTHR47186">
    <property type="entry name" value="LEUCINE-RICH REPEAT-CONTAINING PROTEIN 57"/>
    <property type="match status" value="1"/>
</dbReference>
<dbReference type="Gene3D" id="3.80.10.10">
    <property type="entry name" value="Ribonuclease Inhibitor"/>
    <property type="match status" value="1"/>
</dbReference>
<evidence type="ECO:0000259" key="2">
    <source>
        <dbReference type="Pfam" id="PF23598"/>
    </source>
</evidence>
<keyword evidence="1" id="KW-0677">Repeat</keyword>
<evidence type="ECO:0000313" key="3">
    <source>
        <dbReference type="EMBL" id="KAL3506052.1"/>
    </source>
</evidence>
<accession>A0ABD2YF93</accession>
<proteinExistence type="predicted"/>
<dbReference type="SUPFAM" id="SSF52058">
    <property type="entry name" value="L domain-like"/>
    <property type="match status" value="1"/>
</dbReference>
<evidence type="ECO:0000256" key="1">
    <source>
        <dbReference type="ARBA" id="ARBA00022737"/>
    </source>
</evidence>
<dbReference type="InterPro" id="IPR032675">
    <property type="entry name" value="LRR_dom_sf"/>
</dbReference>
<reference evidence="3 4" key="1">
    <citation type="submission" date="2024-11" db="EMBL/GenBank/DDBJ databases">
        <title>A near-complete genome assembly of Cinchona calisaya.</title>
        <authorList>
            <person name="Lian D.C."/>
            <person name="Zhao X.W."/>
            <person name="Wei L."/>
        </authorList>
    </citation>
    <scope>NUCLEOTIDE SEQUENCE [LARGE SCALE GENOMIC DNA]</scope>
    <source>
        <tissue evidence="3">Nenye</tissue>
    </source>
</reference>
<keyword evidence="4" id="KW-1185">Reference proteome</keyword>
<dbReference type="AlphaFoldDB" id="A0ABD2YF93"/>
<protein>
    <recommendedName>
        <fullName evidence="2">Disease resistance R13L4/SHOC-2-like LRR domain-containing protein</fullName>
    </recommendedName>
</protein>
<dbReference type="PANTHER" id="PTHR47186:SF57">
    <property type="entry name" value="OS02G0478300 PROTEIN"/>
    <property type="match status" value="1"/>
</dbReference>
<name>A0ABD2YF93_9GENT</name>
<feature type="domain" description="Disease resistance R13L4/SHOC-2-like LRR" evidence="2">
    <location>
        <begin position="121"/>
        <end position="436"/>
    </location>
</feature>
<dbReference type="Pfam" id="PF23598">
    <property type="entry name" value="LRR_14"/>
    <property type="match status" value="1"/>
</dbReference>
<evidence type="ECO:0000313" key="4">
    <source>
        <dbReference type="Proteomes" id="UP001630127"/>
    </source>
</evidence>